<evidence type="ECO:0000256" key="1">
    <source>
        <dbReference type="SAM" id="SignalP"/>
    </source>
</evidence>
<gene>
    <name evidence="2" type="ORF">FHS56_000738</name>
</gene>
<accession>A0A846MPC5</accession>
<sequence length="168" mass="19253">MTRLLLTLLLLTASASVLHAQRYKDPVLRQCADMVQDDSSRAVLNRLGTDFEISAWAHTLYRKCEATLEKKNPKYLLDIARAEQTARDLLYIASQCEGNKTWRQLRPDLQAILSVYEEVEVQENVKESQAGGYEGLFEEEESEQVTFSLNKVRKLKNKFLSISKKSKP</sequence>
<reference evidence="2 3" key="1">
    <citation type="submission" date="2020-03" db="EMBL/GenBank/DDBJ databases">
        <title>Genomic Encyclopedia of Type Strains, Phase IV (KMG-IV): sequencing the most valuable type-strain genomes for metagenomic binning, comparative biology and taxonomic classification.</title>
        <authorList>
            <person name="Goeker M."/>
        </authorList>
    </citation>
    <scope>NUCLEOTIDE SEQUENCE [LARGE SCALE GENOMIC DNA]</scope>
    <source>
        <strain evidence="2 3">DSM 5718</strain>
    </source>
</reference>
<feature type="signal peptide" evidence="1">
    <location>
        <begin position="1"/>
        <end position="20"/>
    </location>
</feature>
<evidence type="ECO:0000313" key="2">
    <source>
        <dbReference type="EMBL" id="NIK73252.1"/>
    </source>
</evidence>
<dbReference type="Proteomes" id="UP000537126">
    <property type="component" value="Unassembled WGS sequence"/>
</dbReference>
<name>A0A846MPC5_9BACT</name>
<protein>
    <submittedName>
        <fullName evidence="2">Uncharacterized protein</fullName>
    </submittedName>
</protein>
<comment type="caution">
    <text evidence="2">The sequence shown here is derived from an EMBL/GenBank/DDBJ whole genome shotgun (WGS) entry which is preliminary data.</text>
</comment>
<organism evidence="2 3">
    <name type="scientific">Thermonema lapsum</name>
    <dbReference type="NCBI Taxonomy" id="28195"/>
    <lineage>
        <taxon>Bacteria</taxon>
        <taxon>Pseudomonadati</taxon>
        <taxon>Bacteroidota</taxon>
        <taxon>Cytophagia</taxon>
        <taxon>Cytophagales</taxon>
        <taxon>Thermonemataceae</taxon>
        <taxon>Thermonema</taxon>
    </lineage>
</organism>
<keyword evidence="1" id="KW-0732">Signal</keyword>
<feature type="chain" id="PRO_5032478064" evidence="1">
    <location>
        <begin position="21"/>
        <end position="168"/>
    </location>
</feature>
<dbReference type="AlphaFoldDB" id="A0A846MPC5"/>
<dbReference type="EMBL" id="JAASRN010000001">
    <property type="protein sequence ID" value="NIK73252.1"/>
    <property type="molecule type" value="Genomic_DNA"/>
</dbReference>
<keyword evidence="3" id="KW-1185">Reference proteome</keyword>
<evidence type="ECO:0000313" key="3">
    <source>
        <dbReference type="Proteomes" id="UP000537126"/>
    </source>
</evidence>
<dbReference type="RefSeq" id="WP_166918510.1">
    <property type="nucleotide sequence ID" value="NZ_JAASRN010000001.1"/>
</dbReference>
<proteinExistence type="predicted"/>